<feature type="region of interest" description="Disordered" evidence="1">
    <location>
        <begin position="147"/>
        <end position="272"/>
    </location>
</feature>
<dbReference type="EMBL" id="OC918877">
    <property type="protein sequence ID" value="CAD7650285.1"/>
    <property type="molecule type" value="Genomic_DNA"/>
</dbReference>
<reference evidence="2" key="1">
    <citation type="submission" date="2020-11" db="EMBL/GenBank/DDBJ databases">
        <authorList>
            <person name="Tran Van P."/>
        </authorList>
    </citation>
    <scope>NUCLEOTIDE SEQUENCE</scope>
</reference>
<proteinExistence type="predicted"/>
<accession>A0A7R9LYJ0</accession>
<feature type="compositionally biased region" description="Polar residues" evidence="1">
    <location>
        <begin position="197"/>
        <end position="210"/>
    </location>
</feature>
<keyword evidence="3" id="KW-1185">Reference proteome</keyword>
<feature type="compositionally biased region" description="Low complexity" evidence="1">
    <location>
        <begin position="248"/>
        <end position="263"/>
    </location>
</feature>
<gene>
    <name evidence="2" type="ORF">ONB1V03_LOCUS7730</name>
</gene>
<evidence type="ECO:0000313" key="3">
    <source>
        <dbReference type="Proteomes" id="UP000728032"/>
    </source>
</evidence>
<feature type="compositionally biased region" description="Low complexity" evidence="1">
    <location>
        <begin position="42"/>
        <end position="54"/>
    </location>
</feature>
<evidence type="ECO:0000313" key="2">
    <source>
        <dbReference type="EMBL" id="CAD7650285.1"/>
    </source>
</evidence>
<name>A0A7R9LYJ0_9ACAR</name>
<feature type="region of interest" description="Disordered" evidence="1">
    <location>
        <begin position="31"/>
        <end position="54"/>
    </location>
</feature>
<dbReference type="EMBL" id="CAJPVJ010004052">
    <property type="protein sequence ID" value="CAG2168239.1"/>
    <property type="molecule type" value="Genomic_DNA"/>
</dbReference>
<dbReference type="Proteomes" id="UP000728032">
    <property type="component" value="Unassembled WGS sequence"/>
</dbReference>
<dbReference type="AlphaFoldDB" id="A0A7R9LYJ0"/>
<evidence type="ECO:0000256" key="1">
    <source>
        <dbReference type="SAM" id="MobiDB-lite"/>
    </source>
</evidence>
<feature type="compositionally biased region" description="Low complexity" evidence="1">
    <location>
        <begin position="162"/>
        <end position="182"/>
    </location>
</feature>
<sequence length="272" mass="28616">MNAIAGSSNIELQRRLLEQLTAKVDEQKRQLEVQKAEAEAQSSSAGTSGSSSSGLLIPGLDGQFASSLKDITIPDNLPDILSTVKHKTLEIERQQERLRAVAASGFKFDDPIVKNFGSKAGLKDSMDDSSEAMDLDEDVSQMKTTILEVNTPLSGSGGSGTSSGSNSNSGDTGAAAAATAVGPKPPAIDPRLRSKKQTPLPSIAQETGSDSHVAAMTSAELMEKAREQMAALAQMEGREGTPNDTTGAANASNSSNNRNNSQKIKIEWKKKK</sequence>
<protein>
    <submittedName>
        <fullName evidence="2">Uncharacterized protein</fullName>
    </submittedName>
</protein>
<organism evidence="2">
    <name type="scientific">Oppiella nova</name>
    <dbReference type="NCBI Taxonomy" id="334625"/>
    <lineage>
        <taxon>Eukaryota</taxon>
        <taxon>Metazoa</taxon>
        <taxon>Ecdysozoa</taxon>
        <taxon>Arthropoda</taxon>
        <taxon>Chelicerata</taxon>
        <taxon>Arachnida</taxon>
        <taxon>Acari</taxon>
        <taxon>Acariformes</taxon>
        <taxon>Sarcoptiformes</taxon>
        <taxon>Oribatida</taxon>
        <taxon>Brachypylina</taxon>
        <taxon>Oppioidea</taxon>
        <taxon>Oppiidae</taxon>
        <taxon>Oppiella</taxon>
    </lineage>
</organism>
<dbReference type="OrthoDB" id="6532315at2759"/>